<sequence length="669" mass="70194">MAFHPAPHDPSSLLRSFHKIPLARRACTVYSAPLASDDWPVYEDVTIKWDPSCVTVTTSNIDLYLNVQQDSGLVAVHEWTDVVYADGELVTQLKPSWWNASTGAGSVSAQLAIVPAGSPSWDTPAPTGPLFTITYNGTYPASATASAQSPSYTGPSVESVAGKSTNSSSSLTGGKLGAAVAVPLLVLALALGAYLAWHKLRKRPEKKRWSAVIDQRMSMVSQGTWQPPRGSMSSRPGSFYPDGRQASSVYSGMEGSMRPHPFADPNRPNSAYSVGTPSPLGGGAVLRPLPPAEMRQVGAGERGSKISFAATDANGRPSFSSSRKAPTSIYNRSSMHAGAGSNLRHSRIGSDAQALDRSYGSVSSSGGSSPAMSRSGTREELSAMAAPPMPRTNSGGANARLPGGNAHQASVASSLRQDLAGLPAIAVLRDGQLAYDSPPPASPALSYNPQSPFLDSAASTSTDALDSPTLPKPPRPTLQVQTSDSHMPMALRNSMMSPDQALASYAVARDAPSPQPSAHSPIIPSAPPATAAARLGLTRAATTLLGAPGKMFRSLTSSSITSSTGRNTPSAPTNRPSGRPGATSPFDDPPSPGSEKEDPYSAFDEKDEMGKEYTSWAETRGEEPDEVPQQSASTRRPRTSSLPSRYSKKSDYRGEEGDEKEEVPFGVAL</sequence>
<feature type="compositionally biased region" description="Low complexity" evidence="1">
    <location>
        <begin position="631"/>
        <end position="645"/>
    </location>
</feature>
<feature type="region of interest" description="Disordered" evidence="1">
    <location>
        <begin position="308"/>
        <end position="412"/>
    </location>
</feature>
<evidence type="ECO:0000256" key="1">
    <source>
        <dbReference type="SAM" id="MobiDB-lite"/>
    </source>
</evidence>
<organism evidence="3 4">
    <name type="scientific">Leucosporidium creatinivorum</name>
    <dbReference type="NCBI Taxonomy" id="106004"/>
    <lineage>
        <taxon>Eukaryota</taxon>
        <taxon>Fungi</taxon>
        <taxon>Dikarya</taxon>
        <taxon>Basidiomycota</taxon>
        <taxon>Pucciniomycotina</taxon>
        <taxon>Microbotryomycetes</taxon>
        <taxon>Leucosporidiales</taxon>
        <taxon>Leucosporidium</taxon>
    </lineage>
</organism>
<keyword evidence="4" id="KW-1185">Reference proteome</keyword>
<keyword evidence="2" id="KW-0472">Membrane</keyword>
<feature type="region of interest" description="Disordered" evidence="1">
    <location>
        <begin position="220"/>
        <end position="240"/>
    </location>
</feature>
<evidence type="ECO:0000313" key="3">
    <source>
        <dbReference type="EMBL" id="ORY88153.1"/>
    </source>
</evidence>
<evidence type="ECO:0000313" key="4">
    <source>
        <dbReference type="Proteomes" id="UP000193467"/>
    </source>
</evidence>
<feature type="region of interest" description="Disordered" evidence="1">
    <location>
        <begin position="437"/>
        <end position="483"/>
    </location>
</feature>
<name>A0A1Y2FVU8_9BASI</name>
<feature type="region of interest" description="Disordered" evidence="1">
    <location>
        <begin position="144"/>
        <end position="172"/>
    </location>
</feature>
<feature type="compositionally biased region" description="Polar residues" evidence="1">
    <location>
        <begin position="565"/>
        <end position="576"/>
    </location>
</feature>
<feature type="compositionally biased region" description="Low complexity" evidence="1">
    <location>
        <begin position="454"/>
        <end position="469"/>
    </location>
</feature>
<gene>
    <name evidence="3" type="ORF">BCR35DRAFT_302089</name>
</gene>
<dbReference type="InParanoid" id="A0A1Y2FVU8"/>
<proteinExistence type="predicted"/>
<dbReference type="OrthoDB" id="3363836at2759"/>
<feature type="compositionally biased region" description="Polar residues" evidence="1">
    <location>
        <begin position="317"/>
        <end position="334"/>
    </location>
</feature>
<keyword evidence="2" id="KW-1133">Transmembrane helix</keyword>
<feature type="compositionally biased region" description="Low complexity" evidence="1">
    <location>
        <begin position="358"/>
        <end position="375"/>
    </location>
</feature>
<dbReference type="AlphaFoldDB" id="A0A1Y2FVU8"/>
<comment type="caution">
    <text evidence="3">The sequence shown here is derived from an EMBL/GenBank/DDBJ whole genome shotgun (WGS) entry which is preliminary data.</text>
</comment>
<feature type="compositionally biased region" description="Low complexity" evidence="1">
    <location>
        <begin position="555"/>
        <end position="564"/>
    </location>
</feature>
<protein>
    <submittedName>
        <fullName evidence="3">Uncharacterized protein</fullName>
    </submittedName>
</protein>
<accession>A0A1Y2FVU8</accession>
<feature type="transmembrane region" description="Helical" evidence="2">
    <location>
        <begin position="176"/>
        <end position="197"/>
    </location>
</feature>
<dbReference type="Proteomes" id="UP000193467">
    <property type="component" value="Unassembled WGS sequence"/>
</dbReference>
<feature type="compositionally biased region" description="Polar residues" evidence="1">
    <location>
        <begin position="162"/>
        <end position="172"/>
    </location>
</feature>
<feature type="compositionally biased region" description="Low complexity" evidence="1">
    <location>
        <begin position="227"/>
        <end position="238"/>
    </location>
</feature>
<feature type="region of interest" description="Disordered" evidence="1">
    <location>
        <begin position="555"/>
        <end position="669"/>
    </location>
</feature>
<keyword evidence="2" id="KW-0812">Transmembrane</keyword>
<evidence type="ECO:0000256" key="2">
    <source>
        <dbReference type="SAM" id="Phobius"/>
    </source>
</evidence>
<reference evidence="3 4" key="1">
    <citation type="submission" date="2016-07" db="EMBL/GenBank/DDBJ databases">
        <title>Pervasive Adenine N6-methylation of Active Genes in Fungi.</title>
        <authorList>
            <consortium name="DOE Joint Genome Institute"/>
            <person name="Mondo S.J."/>
            <person name="Dannebaum R.O."/>
            <person name="Kuo R.C."/>
            <person name="Labutti K."/>
            <person name="Haridas S."/>
            <person name="Kuo A."/>
            <person name="Salamov A."/>
            <person name="Ahrendt S.R."/>
            <person name="Lipzen A."/>
            <person name="Sullivan W."/>
            <person name="Andreopoulos W.B."/>
            <person name="Clum A."/>
            <person name="Lindquist E."/>
            <person name="Daum C."/>
            <person name="Ramamoorthy G.K."/>
            <person name="Gryganskyi A."/>
            <person name="Culley D."/>
            <person name="Magnuson J.K."/>
            <person name="James T.Y."/>
            <person name="O'Malley M.A."/>
            <person name="Stajich J.E."/>
            <person name="Spatafora J.W."/>
            <person name="Visel A."/>
            <person name="Grigoriev I.V."/>
        </authorList>
    </citation>
    <scope>NUCLEOTIDE SEQUENCE [LARGE SCALE GENOMIC DNA]</scope>
    <source>
        <strain evidence="3 4">62-1032</strain>
    </source>
</reference>
<dbReference type="EMBL" id="MCGR01000012">
    <property type="protein sequence ID" value="ORY88153.1"/>
    <property type="molecule type" value="Genomic_DNA"/>
</dbReference>
<feature type="compositionally biased region" description="Low complexity" evidence="1">
    <location>
        <begin position="144"/>
        <end position="153"/>
    </location>
</feature>